<feature type="compositionally biased region" description="Basic and acidic residues" evidence="4">
    <location>
        <begin position="84"/>
        <end position="100"/>
    </location>
</feature>
<feature type="non-terminal residue" evidence="5">
    <location>
        <position position="1"/>
    </location>
</feature>
<evidence type="ECO:0000313" key="5">
    <source>
        <dbReference type="EMBL" id="NXH18766.1"/>
    </source>
</evidence>
<feature type="compositionally biased region" description="Basic and acidic residues" evidence="4">
    <location>
        <begin position="59"/>
        <end position="68"/>
    </location>
</feature>
<dbReference type="PANTHER" id="PTHR28491">
    <property type="entry name" value="UPF0688 PROTEIN C1ORF174"/>
    <property type="match status" value="1"/>
</dbReference>
<evidence type="ECO:0000256" key="3">
    <source>
        <dbReference type="ARBA" id="ARBA00023242"/>
    </source>
</evidence>
<comment type="subcellular location">
    <subcellularLocation>
        <location evidence="1">Nucleus</location>
    </subcellularLocation>
</comment>
<evidence type="ECO:0000256" key="2">
    <source>
        <dbReference type="ARBA" id="ARBA00006634"/>
    </source>
</evidence>
<gene>
    <name evidence="5" type="primary">Ca174</name>
    <name evidence="5" type="ORF">BUCCAP_R09050</name>
</gene>
<dbReference type="Pfam" id="PF15772">
    <property type="entry name" value="UPF0688"/>
    <property type="match status" value="1"/>
</dbReference>
<feature type="non-terminal residue" evidence="5">
    <location>
        <position position="179"/>
    </location>
</feature>
<feature type="region of interest" description="Disordered" evidence="4">
    <location>
        <begin position="1"/>
        <end position="134"/>
    </location>
</feature>
<keyword evidence="6" id="KW-1185">Reference proteome</keyword>
<proteinExistence type="inferred from homology"/>
<organism evidence="5 6">
    <name type="scientific">Bucco capensis</name>
    <name type="common">collared puffbird</name>
    <dbReference type="NCBI Taxonomy" id="135168"/>
    <lineage>
        <taxon>Eukaryota</taxon>
        <taxon>Metazoa</taxon>
        <taxon>Chordata</taxon>
        <taxon>Craniata</taxon>
        <taxon>Vertebrata</taxon>
        <taxon>Euteleostomi</taxon>
        <taxon>Archelosauria</taxon>
        <taxon>Archosauria</taxon>
        <taxon>Dinosauria</taxon>
        <taxon>Saurischia</taxon>
        <taxon>Theropoda</taxon>
        <taxon>Coelurosauria</taxon>
        <taxon>Aves</taxon>
        <taxon>Neognathae</taxon>
        <taxon>Neoaves</taxon>
        <taxon>Telluraves</taxon>
        <taxon>Coraciimorphae</taxon>
        <taxon>Piciformes</taxon>
        <taxon>Bucconidae</taxon>
        <taxon>Bucco</taxon>
    </lineage>
</organism>
<feature type="compositionally biased region" description="Basic and acidic residues" evidence="4">
    <location>
        <begin position="14"/>
        <end position="36"/>
    </location>
</feature>
<sequence length="179" mass="19241">SSGQVAGRRPSKRLKWEESSPGKSEREGLETSKPSDGDQLSEDPGGIQQQKSESIPETGEGKGGKEHPASLQPGAVKSSSAPSEGDRDAELHACSEEERSSGSLLSEGSSLEDAELPGQQLDVDSSAFLSEDSNQPLPMARFFGEVEDLPAVAVPSTVMSRREFRKLHFIAKEEEEEED</sequence>
<evidence type="ECO:0000256" key="1">
    <source>
        <dbReference type="ARBA" id="ARBA00004123"/>
    </source>
</evidence>
<dbReference type="EMBL" id="VWZO01015723">
    <property type="protein sequence ID" value="NXH18766.1"/>
    <property type="molecule type" value="Genomic_DNA"/>
</dbReference>
<protein>
    <submittedName>
        <fullName evidence="5">CA174 protein</fullName>
    </submittedName>
</protein>
<name>A0A7K9HZB3_9PICI</name>
<comment type="similarity">
    <text evidence="2">Belongs to the UPF0688 family.</text>
</comment>
<evidence type="ECO:0000313" key="6">
    <source>
        <dbReference type="Proteomes" id="UP000534107"/>
    </source>
</evidence>
<dbReference type="GO" id="GO:0005634">
    <property type="term" value="C:nucleus"/>
    <property type="evidence" value="ECO:0007669"/>
    <property type="project" value="UniProtKB-SubCell"/>
</dbReference>
<keyword evidence="3" id="KW-0539">Nucleus</keyword>
<evidence type="ECO:0000256" key="4">
    <source>
        <dbReference type="SAM" id="MobiDB-lite"/>
    </source>
</evidence>
<dbReference type="Proteomes" id="UP000534107">
    <property type="component" value="Unassembled WGS sequence"/>
</dbReference>
<dbReference type="OrthoDB" id="8730115at2759"/>
<accession>A0A7K9HZB3</accession>
<dbReference type="PANTHER" id="PTHR28491:SF1">
    <property type="entry name" value="UPF0688 PROTEIN C1ORF174"/>
    <property type="match status" value="1"/>
</dbReference>
<comment type="caution">
    <text evidence="5">The sequence shown here is derived from an EMBL/GenBank/DDBJ whole genome shotgun (WGS) entry which is preliminary data.</text>
</comment>
<dbReference type="AlphaFoldDB" id="A0A7K9HZB3"/>
<reference evidence="5 6" key="1">
    <citation type="submission" date="2019-09" db="EMBL/GenBank/DDBJ databases">
        <title>Bird 10,000 Genomes (B10K) Project - Family phase.</title>
        <authorList>
            <person name="Zhang G."/>
        </authorList>
    </citation>
    <scope>NUCLEOTIDE SEQUENCE [LARGE SCALE GENOMIC DNA]</scope>
    <source>
        <strain evidence="5">B10K-DU-001-16</strain>
        <tissue evidence="5">Muscle</tissue>
    </source>
</reference>
<dbReference type="InterPro" id="IPR031530">
    <property type="entry name" value="UPF0688"/>
</dbReference>